<dbReference type="Proteomes" id="UP001292216">
    <property type="component" value="Unassembled WGS sequence"/>
</dbReference>
<organism evidence="1 2">
    <name type="scientific">Paenibacillus phoenicis</name>
    <dbReference type="NCBI Taxonomy" id="554117"/>
    <lineage>
        <taxon>Bacteria</taxon>
        <taxon>Bacillati</taxon>
        <taxon>Bacillota</taxon>
        <taxon>Bacilli</taxon>
        <taxon>Bacillales</taxon>
        <taxon>Paenibacillaceae</taxon>
        <taxon>Paenibacillus</taxon>
    </lineage>
</organism>
<dbReference type="InterPro" id="IPR037208">
    <property type="entry name" value="Spo0E-like_sf"/>
</dbReference>
<keyword evidence="2" id="KW-1185">Reference proteome</keyword>
<gene>
    <name evidence="1" type="ORF">U9M73_09285</name>
</gene>
<dbReference type="Pfam" id="PF09388">
    <property type="entry name" value="SpoOE-like"/>
    <property type="match status" value="1"/>
</dbReference>
<name>A0ABU5PJR3_9BACL</name>
<dbReference type="InterPro" id="IPR018540">
    <property type="entry name" value="Spo0E-like"/>
</dbReference>
<comment type="caution">
    <text evidence="1">The sequence shown here is derived from an EMBL/GenBank/DDBJ whole genome shotgun (WGS) entry which is preliminary data.</text>
</comment>
<sequence>MELILKIEELRMELNHLARSKRLADREMIMVSQQLDKLLNEYHRLMIQKQVK</sequence>
<dbReference type="SUPFAM" id="SSF140500">
    <property type="entry name" value="BAS1536-like"/>
    <property type="match status" value="1"/>
</dbReference>
<dbReference type="EMBL" id="JAYERP010000001">
    <property type="protein sequence ID" value="MEA3570194.1"/>
    <property type="molecule type" value="Genomic_DNA"/>
</dbReference>
<reference evidence="1 2" key="1">
    <citation type="submission" date="2023-12" db="EMBL/GenBank/DDBJ databases">
        <title>Whole genome sequencing of Paenibacillus phoenicis isolated from the Phoenix Mars Lander spacecraft assembly facility.</title>
        <authorList>
            <person name="Garcia A."/>
            <person name="Venkateswaran K."/>
        </authorList>
    </citation>
    <scope>NUCLEOTIDE SEQUENCE [LARGE SCALE GENOMIC DNA]</scope>
    <source>
        <strain evidence="1 2">3PO2SA</strain>
    </source>
</reference>
<protein>
    <submittedName>
        <fullName evidence="1">Aspartyl-phosphate phosphatase Spo0E family protein</fullName>
    </submittedName>
</protein>
<proteinExistence type="predicted"/>
<accession>A0ABU5PJR3</accession>
<evidence type="ECO:0000313" key="1">
    <source>
        <dbReference type="EMBL" id="MEA3570194.1"/>
    </source>
</evidence>
<dbReference type="Gene3D" id="4.10.280.10">
    <property type="entry name" value="Helix-loop-helix DNA-binding domain"/>
    <property type="match status" value="1"/>
</dbReference>
<dbReference type="RefSeq" id="WP_323076946.1">
    <property type="nucleotide sequence ID" value="NZ_CBCSKM010000043.1"/>
</dbReference>
<evidence type="ECO:0000313" key="2">
    <source>
        <dbReference type="Proteomes" id="UP001292216"/>
    </source>
</evidence>
<dbReference type="InterPro" id="IPR036638">
    <property type="entry name" value="HLH_DNA-bd_sf"/>
</dbReference>